<keyword evidence="8" id="KW-0732">Signal</keyword>
<dbReference type="Proteomes" id="UP000262954">
    <property type="component" value="Unassembled WGS sequence"/>
</dbReference>
<keyword evidence="6" id="KW-0333">Golgi apparatus</keyword>
<proteinExistence type="predicted"/>
<evidence type="ECO:0000256" key="6">
    <source>
        <dbReference type="ARBA" id="ARBA00023034"/>
    </source>
</evidence>
<dbReference type="Gene3D" id="3.20.20.80">
    <property type="entry name" value="Glycosidases"/>
    <property type="match status" value="1"/>
</dbReference>
<reference evidence="9 10" key="1">
    <citation type="journal article" date="2018" name="Nat. Biotechnol.">
        <title>A standardized bacterial taxonomy based on genome phylogeny substantially revises the tree of life.</title>
        <authorList>
            <person name="Parks D.H."/>
            <person name="Chuvochina M."/>
            <person name="Waite D.W."/>
            <person name="Rinke C."/>
            <person name="Skarshewski A."/>
            <person name="Chaumeil P.A."/>
            <person name="Hugenholtz P."/>
        </authorList>
    </citation>
    <scope>NUCLEOTIDE SEQUENCE [LARGE SCALE GENOMIC DNA]</scope>
    <source>
        <strain evidence="9">UBA11482</strain>
    </source>
</reference>
<keyword evidence="3" id="KW-0378">Hydrolase</keyword>
<dbReference type="GO" id="GO:0004559">
    <property type="term" value="F:alpha-mannosidase activity"/>
    <property type="evidence" value="ECO:0007669"/>
    <property type="project" value="TreeGrafter"/>
</dbReference>
<protein>
    <submittedName>
        <fullName evidence="9">Xylosidase</fullName>
    </submittedName>
</protein>
<feature type="chain" id="PRO_5016626754" evidence="8">
    <location>
        <begin position="23"/>
        <end position="432"/>
    </location>
</feature>
<accession>A0A354M052</accession>
<sequence>MKVLKILTLAMCSYLMIPTMQGATKHAKETKYPSYKGMIMAGYQGWFGTPEDGKSGSYRHMAGKNGFKDGSCHIDIWPDVREYSKTYPTEFKNADGSTARIFSSYDASTTDLHFKWMKEYGIDGVFMQRFFDYARGRGEQSLPDIILKNAFDAASKYDRAIAIMYDLSGLRHKKEDCSVIIEDWKYLVDKLNVTNQNGNKTYLHHNKKPVVAIWGLGFTDRPYKVNEIGIEKLIDFLQNDPVYGGCAVMLGVPTAWRDLNFDCTNDPYLHTIIKKADLLLPWTVQRYTPLLHNDMDRYHDETKADIQWCKKNKIDYVPCVTPGFSWHNLSTIQFPDDIKPSGSIPRQGGKFFWDQMYNAMKAGGEMIYVAMFDEIDEGTAIFKCTDTPPVTKISQFIGMDGKPSDHYLWLTGKATQMLRKEIPLTKKMPERN</sequence>
<name>A0A354M052_9BACT</name>
<evidence type="ECO:0000256" key="5">
    <source>
        <dbReference type="ARBA" id="ARBA00022989"/>
    </source>
</evidence>
<feature type="signal peptide" evidence="8">
    <location>
        <begin position="1"/>
        <end position="22"/>
    </location>
</feature>
<keyword evidence="4" id="KW-0735">Signal-anchor</keyword>
<evidence type="ECO:0000256" key="8">
    <source>
        <dbReference type="SAM" id="SignalP"/>
    </source>
</evidence>
<gene>
    <name evidence="9" type="ORF">DDY73_02700</name>
</gene>
<dbReference type="CDD" id="cd11576">
    <property type="entry name" value="GH99_GH71_like_2"/>
    <property type="match status" value="1"/>
</dbReference>
<keyword evidence="7" id="KW-0472">Membrane</keyword>
<keyword evidence="5" id="KW-1133">Transmembrane helix</keyword>
<dbReference type="AlphaFoldDB" id="A0A354M052"/>
<organism evidence="9 10">
    <name type="scientific">Coprobacter fastidiosus</name>
    <dbReference type="NCBI Taxonomy" id="1099853"/>
    <lineage>
        <taxon>Bacteria</taxon>
        <taxon>Pseudomonadati</taxon>
        <taxon>Bacteroidota</taxon>
        <taxon>Bacteroidia</taxon>
        <taxon>Bacteroidales</taxon>
        <taxon>Barnesiellaceae</taxon>
        <taxon>Coprobacter</taxon>
    </lineage>
</organism>
<evidence type="ECO:0000256" key="2">
    <source>
        <dbReference type="ARBA" id="ARBA00022692"/>
    </source>
</evidence>
<evidence type="ECO:0000256" key="7">
    <source>
        <dbReference type="ARBA" id="ARBA00023136"/>
    </source>
</evidence>
<evidence type="ECO:0000313" key="10">
    <source>
        <dbReference type="Proteomes" id="UP000262954"/>
    </source>
</evidence>
<comment type="subcellular location">
    <subcellularLocation>
        <location evidence="1">Golgi apparatus membrane</location>
        <topology evidence="1">Single-pass type II membrane protein</topology>
    </subcellularLocation>
</comment>
<evidence type="ECO:0000313" key="9">
    <source>
        <dbReference type="EMBL" id="HBJ07891.1"/>
    </source>
</evidence>
<dbReference type="RefSeq" id="WP_009319519.1">
    <property type="nucleotide sequence ID" value="NZ_CABKQP010000007.1"/>
</dbReference>
<dbReference type="InterPro" id="IPR026071">
    <property type="entry name" value="Glyco_Hydrolase_99"/>
</dbReference>
<dbReference type="PANTHER" id="PTHR13572:SF4">
    <property type="entry name" value="RE57134P"/>
    <property type="match status" value="1"/>
</dbReference>
<dbReference type="PANTHER" id="PTHR13572">
    <property type="entry name" value="ENDO-ALPHA-1,2-MANNOSIDASE"/>
    <property type="match status" value="1"/>
</dbReference>
<evidence type="ECO:0000256" key="3">
    <source>
        <dbReference type="ARBA" id="ARBA00022801"/>
    </source>
</evidence>
<evidence type="ECO:0000256" key="4">
    <source>
        <dbReference type="ARBA" id="ARBA00022968"/>
    </source>
</evidence>
<comment type="caution">
    <text evidence="9">The sequence shown here is derived from an EMBL/GenBank/DDBJ whole genome shotgun (WGS) entry which is preliminary data.</text>
</comment>
<evidence type="ECO:0000256" key="1">
    <source>
        <dbReference type="ARBA" id="ARBA00004323"/>
    </source>
</evidence>
<keyword evidence="2" id="KW-0812">Transmembrane</keyword>
<dbReference type="EMBL" id="DNWC01000041">
    <property type="protein sequence ID" value="HBJ07891.1"/>
    <property type="molecule type" value="Genomic_DNA"/>
</dbReference>